<protein>
    <submittedName>
        <fullName evidence="1">Uncharacterized protein</fullName>
    </submittedName>
</protein>
<gene>
    <name evidence="1" type="ORF">NBG84_07345</name>
</gene>
<proteinExistence type="predicted"/>
<name>A0ABT0UIX9_9ACTN</name>
<sequence>MNDENGSKDSGVGPVAFLGLSMQTLRARMAPAEYKTLAKAVHQFCHLITNGGPGSFEIDDTAFTPGLHQEPMTVSHTDHHYIDMPSPKGTFGGAMVQADIAEDPEQLQAVRAKLNTWWAQREAEDATLDGIARASGLDTQR</sequence>
<comment type="caution">
    <text evidence="1">The sequence shown here is derived from an EMBL/GenBank/DDBJ whole genome shotgun (WGS) entry which is preliminary data.</text>
</comment>
<evidence type="ECO:0000313" key="2">
    <source>
        <dbReference type="Proteomes" id="UP001431429"/>
    </source>
</evidence>
<keyword evidence="2" id="KW-1185">Reference proteome</keyword>
<dbReference type="Proteomes" id="UP001431429">
    <property type="component" value="Unassembled WGS sequence"/>
</dbReference>
<dbReference type="RefSeq" id="WP_250918486.1">
    <property type="nucleotide sequence ID" value="NZ_JAMQAW010000007.1"/>
</dbReference>
<dbReference type="EMBL" id="JAMQAW010000007">
    <property type="protein sequence ID" value="MCM2388131.1"/>
    <property type="molecule type" value="Genomic_DNA"/>
</dbReference>
<evidence type="ECO:0000313" key="1">
    <source>
        <dbReference type="EMBL" id="MCM2388131.1"/>
    </source>
</evidence>
<accession>A0ABT0UIX9</accession>
<reference evidence="1" key="1">
    <citation type="submission" date="2022-06" db="EMBL/GenBank/DDBJ databases">
        <title>Genome public.</title>
        <authorList>
            <person name="Sun Q."/>
        </authorList>
    </citation>
    <scope>NUCLEOTIDE SEQUENCE</scope>
    <source>
        <strain evidence="1">CWNU-1</strain>
    </source>
</reference>
<organism evidence="1 2">
    <name type="scientific">Streptomyces albipurpureus</name>
    <dbReference type="NCBI Taxonomy" id="2897419"/>
    <lineage>
        <taxon>Bacteria</taxon>
        <taxon>Bacillati</taxon>
        <taxon>Actinomycetota</taxon>
        <taxon>Actinomycetes</taxon>
        <taxon>Kitasatosporales</taxon>
        <taxon>Streptomycetaceae</taxon>
        <taxon>Streptomyces</taxon>
    </lineage>
</organism>